<proteinExistence type="predicted"/>
<evidence type="ECO:0000256" key="2">
    <source>
        <dbReference type="SAM" id="SignalP"/>
    </source>
</evidence>
<protein>
    <recommendedName>
        <fullName evidence="5">G-protein coupled receptors family 2 profile 2 domain-containing protein</fullName>
    </recommendedName>
</protein>
<feature type="chain" id="PRO_5032893768" description="G-protein coupled receptors family 2 profile 2 domain-containing protein" evidence="2">
    <location>
        <begin position="19"/>
        <end position="1135"/>
    </location>
</feature>
<feature type="signal peptide" evidence="2">
    <location>
        <begin position="1"/>
        <end position="18"/>
    </location>
</feature>
<organism evidence="3 4">
    <name type="scientific">Mytilus galloprovincialis</name>
    <name type="common">Mediterranean mussel</name>
    <dbReference type="NCBI Taxonomy" id="29158"/>
    <lineage>
        <taxon>Eukaryota</taxon>
        <taxon>Metazoa</taxon>
        <taxon>Spiralia</taxon>
        <taxon>Lophotrochozoa</taxon>
        <taxon>Mollusca</taxon>
        <taxon>Bivalvia</taxon>
        <taxon>Autobranchia</taxon>
        <taxon>Pteriomorphia</taxon>
        <taxon>Mytilida</taxon>
        <taxon>Mytiloidea</taxon>
        <taxon>Mytilidae</taxon>
        <taxon>Mytilinae</taxon>
        <taxon>Mytilus</taxon>
    </lineage>
</organism>
<keyword evidence="4" id="KW-1185">Reference proteome</keyword>
<comment type="caution">
    <text evidence="3">The sequence shown here is derived from an EMBL/GenBank/DDBJ whole genome shotgun (WGS) entry which is preliminary data.</text>
</comment>
<dbReference type="InterPro" id="IPR053231">
    <property type="entry name" value="GPCR_LN-TM7"/>
</dbReference>
<dbReference type="EMBL" id="UYJE01004976">
    <property type="protein sequence ID" value="VDI32927.1"/>
    <property type="molecule type" value="Genomic_DNA"/>
</dbReference>
<dbReference type="PANTHER" id="PTHR45902">
    <property type="entry name" value="LATROPHILIN RECEPTOR-LIKE PROTEIN A"/>
    <property type="match status" value="1"/>
</dbReference>
<sequence length="1135" mass="131834">MQPIWHFLVCCLLTVGAADIDFDYLLDQYILICGNMLCNKTSEFVPKIPAYFSVCTECFCDEKCVFNGTCCPDKFFSLKLECTNTSIVSHKTESKDVFEDSFLMRVTCPEGTDPSSKANCESNKTLSEKIQHMPVTSSETLISYKNKFCAQCNNESKFEYWIFNSVCDEFVDFNFISSLDEILKTAIDKKCKISSNLTGLNTTGCFRMYGYNTIKTCNVTGSWLTYNKDIEWACLHYNNRFLDFKNVFCYICNPPVKVEEVITGCNITRKLFWYEDYQNFQTACEVLGETTATYPFKNSFCYLCNSVPNRAEIDGRRVLMYFDAAVSIEEKVVDGKYFEYILEIEYFDDEYMDSYLKTQAYRSSETQLMTNHRVNLTEIYTHYYAMTGNGHFCVNVSTNVIADERHNCGCSDGCHFDFEKPCCIDADFKYSTSCINSYLVYDGCEDIAMDFNILSYMCQNMEGTSDLFSSIPVNDNMDKPQGANYKNIYCAMCRSHKNSYKVKRNSNFSVEKKIKPWTFTLICTNVIPIYFHVFLSHLFETRFLSNCNFTLVPNFCHKTCSAKSAFTKGNTNSSWACRNFKSTPNSVDFYYKLNDSSLNEYQNIFCAMEEKTNNETTKLIQQCNVTGRWNFIDERLQKECRELPQINFHYPYKNIFCKMCNEKRIEYVNNYVGGFECNEGERGYVDISFRSMFSFLSYEEQADSLGHETCKKTQVYDSIKEECRDIVCYPGRVLINETCVPLLPYTANLGYTLTFGVDVQSEDPITYQRYLLQKMEEEILVQLGKQLNRKMFPFLEIMIMKANNTCLSDESLIGHIHISVFLKLFVNIIVNRDDIETKLLEFQKQEFSFKYNYGCYYCTIKCKVTYDNDSLYLPIDMHIKRFDSTHCYRKTTNMIPESHKYVHSHISYLLQCPQIELEKRETTFDKYKNLLNVPQYNTVLDYYNFYQTRSDHARICLNTFKSMMVSSSEMSLLQITMLIFTILSLLCLFLTFMTYCLFEQLRTLPGKNNMCLVVALFFAMAFLEFAHSIATTPKLKNDDSYQQNSVNLAVYIKLFTITGSSWVIQIIDSFLPLSPFSVIVSLLNALQGIYIFVAYICNKRVFILYRSLICNKPVIKSGSESRNVTKNETLTVTKL</sequence>
<name>A0A8B6EEM8_MYTGA</name>
<keyword evidence="1" id="KW-1133">Transmembrane helix</keyword>
<keyword evidence="2" id="KW-0732">Signal</keyword>
<keyword evidence="1" id="KW-0472">Membrane</keyword>
<evidence type="ECO:0000256" key="1">
    <source>
        <dbReference type="SAM" id="Phobius"/>
    </source>
</evidence>
<dbReference type="Proteomes" id="UP000596742">
    <property type="component" value="Unassembled WGS sequence"/>
</dbReference>
<reference evidence="3" key="1">
    <citation type="submission" date="2018-11" db="EMBL/GenBank/DDBJ databases">
        <authorList>
            <person name="Alioto T."/>
            <person name="Alioto T."/>
        </authorList>
    </citation>
    <scope>NUCLEOTIDE SEQUENCE</scope>
</reference>
<keyword evidence="1" id="KW-0812">Transmembrane</keyword>
<evidence type="ECO:0000313" key="4">
    <source>
        <dbReference type="Proteomes" id="UP000596742"/>
    </source>
</evidence>
<gene>
    <name evidence="3" type="ORF">MGAL_10B011649</name>
</gene>
<dbReference type="AlphaFoldDB" id="A0A8B6EEM8"/>
<dbReference type="Gene3D" id="1.20.1070.10">
    <property type="entry name" value="Rhodopsin 7-helix transmembrane proteins"/>
    <property type="match status" value="1"/>
</dbReference>
<feature type="transmembrane region" description="Helical" evidence="1">
    <location>
        <begin position="1076"/>
        <end position="1097"/>
    </location>
</feature>
<dbReference type="PANTHER" id="PTHR45902:SF1">
    <property type="entry name" value="LATROPHILIN RECEPTOR-LIKE PROTEIN A"/>
    <property type="match status" value="1"/>
</dbReference>
<evidence type="ECO:0000313" key="3">
    <source>
        <dbReference type="EMBL" id="VDI32927.1"/>
    </source>
</evidence>
<feature type="transmembrane region" description="Helical" evidence="1">
    <location>
        <begin position="972"/>
        <end position="998"/>
    </location>
</feature>
<dbReference type="OrthoDB" id="10051649at2759"/>
<accession>A0A8B6EEM8</accession>
<evidence type="ECO:0008006" key="5">
    <source>
        <dbReference type="Google" id="ProtNLM"/>
    </source>
</evidence>
<feature type="transmembrane region" description="Helical" evidence="1">
    <location>
        <begin position="1010"/>
        <end position="1030"/>
    </location>
</feature>